<organism evidence="1 2">
    <name type="scientific">Paragonimus heterotremus</name>
    <dbReference type="NCBI Taxonomy" id="100268"/>
    <lineage>
        <taxon>Eukaryota</taxon>
        <taxon>Metazoa</taxon>
        <taxon>Spiralia</taxon>
        <taxon>Lophotrochozoa</taxon>
        <taxon>Platyhelminthes</taxon>
        <taxon>Trematoda</taxon>
        <taxon>Digenea</taxon>
        <taxon>Plagiorchiida</taxon>
        <taxon>Troglotremata</taxon>
        <taxon>Troglotrematidae</taxon>
        <taxon>Paragonimus</taxon>
    </lineage>
</organism>
<proteinExistence type="predicted"/>
<reference evidence="1" key="1">
    <citation type="submission" date="2019-05" db="EMBL/GenBank/DDBJ databases">
        <title>Annotation for the trematode Paragonimus heterotremus.</title>
        <authorList>
            <person name="Choi Y.-J."/>
        </authorList>
    </citation>
    <scope>NUCLEOTIDE SEQUENCE</scope>
    <source>
        <strain evidence="1">LC</strain>
    </source>
</reference>
<sequence>MSNRPLNASFLCGDVPLSQISLNKPVDAGRNPRFTGNSDFSRLAVDSRTEENKSVCLFLSHAPLNASRYPDSDKYGSNNSTTIMSDGSFARNNNSQSYQPEKNRFHCRNSMPIYSNENLLRRFVSNTCNQPAGFTACNNDFSLRIITLQIRRLRGISAQMRRFTDFPFLIEVYGYCLSFDKFSSIPGFQFVLQDVNQLSSKPNCNGDSVVCVFYDFDEIDITVSPGSTYRCVGRYHSDERVFQCFNFEECDEQAMQLVETFKFHSNLEIAQIIHKKNISEGLPANKRRVRKVAFKGLVDENTSTYWKETRIVGNRVNRERNLHTV</sequence>
<name>A0A8J4WLM3_9TREM</name>
<dbReference type="OrthoDB" id="6258475at2759"/>
<evidence type="ECO:0000313" key="1">
    <source>
        <dbReference type="EMBL" id="KAF5405504.1"/>
    </source>
</evidence>
<dbReference type="Proteomes" id="UP000748531">
    <property type="component" value="Unassembled WGS sequence"/>
</dbReference>
<evidence type="ECO:0000313" key="2">
    <source>
        <dbReference type="Proteomes" id="UP000748531"/>
    </source>
</evidence>
<dbReference type="AlphaFoldDB" id="A0A8J4WLM3"/>
<protein>
    <submittedName>
        <fullName evidence="1">Uncharacterized protein</fullName>
    </submittedName>
</protein>
<gene>
    <name evidence="1" type="ORF">PHET_01025</name>
</gene>
<dbReference type="EMBL" id="LUCH01000302">
    <property type="protein sequence ID" value="KAF5405504.1"/>
    <property type="molecule type" value="Genomic_DNA"/>
</dbReference>
<accession>A0A8J4WLM3</accession>
<comment type="caution">
    <text evidence="1">The sequence shown here is derived from an EMBL/GenBank/DDBJ whole genome shotgun (WGS) entry which is preliminary data.</text>
</comment>
<keyword evidence="2" id="KW-1185">Reference proteome</keyword>